<dbReference type="InterPro" id="IPR019734">
    <property type="entry name" value="TPR_rpt"/>
</dbReference>
<dbReference type="Pfam" id="PF14559">
    <property type="entry name" value="TPR_19"/>
    <property type="match status" value="1"/>
</dbReference>
<dbReference type="Pfam" id="PF13432">
    <property type="entry name" value="TPR_16"/>
    <property type="match status" value="2"/>
</dbReference>
<sequence>MIGFKQIALTGMMTLSTSLTPVSAEIAYSNSQLSALSLMSLSTITLQQADTIEASMAFANEGNYADAIAMLRRLEATNSENIEYYISSAEVFLKATRGDEVIIAINKARLKGANYDRTALLFAKGYLIQRQYSKVLEIIEEANLLEAELYEATLVKADASLNLRNRDQAELLFRQAVRMKPDEYEAYLGLSTMALQVRQMADAESYAVLALTKAPDETMVQYNLGLVRRFRGKFIDAKGNFDKAIELFPANTLARLERASILINQNKTLEAERDLDIVYSLSTDNQMAYYLSAVIASRAGDLQKADDLLSKADDLVKRYVPASYVRGLVSFELGNYPVAETYLRLVLNAKPNRHQVRKTLITALVRQQKFKLAQRYLAPYLKTTTGGKDPVALNLAGVVQSGLGNFSIGTRYFERAVEAGGDAVNTGGQDPIGAIESKLALAQYAAGRVDQAITALQKSSATGSARDLALLAAVYVKEKRFDEAKDTASKLIVDFPTRAIGHNILGTVYLAQKAYDAAITSFEEAVRRNQGYTAAKRNIAIALSAKEDYGSAETILREIEAADPSDYRAMALLARALKEQGRWKEAVKFYRSAQRGIKNSGAMMADYAYCLLKAGNNEEAAQVASRNARKFNNDPDALIVFSDVLLETGGSYMATQLLARVVSFRPADIQSQLLYGRALMRAKLYAGARSSYARVQSMAKAQNLTVKSLPWYQAELEVKAGRVDRAELLLPLLKDDSRPAEVSGAIKGEIYLRLLKFGDAELELERIYAAESSSREALEQLVEAKLALKKDIDAARLLEEWLEDAPLDLAIRTKLASLYKRQGQIKRAINTYRSIFNLGIVDADISARLGRLLIETNDIEATAMVDYAYKMKPTDPYVITTAGLLELKTKRKPELAVDYFQQAISRAPGIAENHYFLGLAYKRLSLRAKALEAFKAAVKLSEDFPDFNDAKRQIEILE</sequence>
<dbReference type="EMBL" id="CP123872">
    <property type="protein sequence ID" value="WND02611.1"/>
    <property type="molecule type" value="Genomic_DNA"/>
</dbReference>
<accession>A0AA52ED74</accession>
<dbReference type="AlphaFoldDB" id="A0AA52ED74"/>
<name>A0AA52ED74_9PROT</name>
<dbReference type="SUPFAM" id="SSF48452">
    <property type="entry name" value="TPR-like"/>
    <property type="match status" value="4"/>
</dbReference>
<dbReference type="KEGG" id="tmk:QGN29_13750"/>
<dbReference type="SMART" id="SM00028">
    <property type="entry name" value="TPR"/>
    <property type="match status" value="13"/>
</dbReference>
<proteinExistence type="predicted"/>
<evidence type="ECO:0000313" key="2">
    <source>
        <dbReference type="EMBL" id="WND02611.1"/>
    </source>
</evidence>
<reference evidence="2" key="1">
    <citation type="submission" date="2023-04" db="EMBL/GenBank/DDBJ databases">
        <title>Complete genome sequence of Temperatibacter marinus.</title>
        <authorList>
            <person name="Rong J.-C."/>
            <person name="Yi M.-L."/>
            <person name="Zhao Q."/>
        </authorList>
    </citation>
    <scope>NUCLEOTIDE SEQUENCE</scope>
    <source>
        <strain evidence="2">NBRC 110045</strain>
    </source>
</reference>
<evidence type="ECO:0000313" key="3">
    <source>
        <dbReference type="Proteomes" id="UP001268683"/>
    </source>
</evidence>
<gene>
    <name evidence="2" type="ORF">QGN29_13750</name>
</gene>
<dbReference type="InterPro" id="IPR011990">
    <property type="entry name" value="TPR-like_helical_dom_sf"/>
</dbReference>
<dbReference type="Gene3D" id="1.25.40.10">
    <property type="entry name" value="Tetratricopeptide repeat domain"/>
    <property type="match status" value="4"/>
</dbReference>
<dbReference type="RefSeq" id="WP_310798447.1">
    <property type="nucleotide sequence ID" value="NZ_CP123872.1"/>
</dbReference>
<protein>
    <submittedName>
        <fullName evidence="2">Tetratricopeptide repeat protein</fullName>
    </submittedName>
</protein>
<keyword evidence="3" id="KW-1185">Reference proteome</keyword>
<keyword evidence="1" id="KW-0802">TPR repeat</keyword>
<evidence type="ECO:0000256" key="1">
    <source>
        <dbReference type="PROSITE-ProRule" id="PRU00339"/>
    </source>
</evidence>
<dbReference type="PANTHER" id="PTHR12558">
    <property type="entry name" value="CELL DIVISION CYCLE 16,23,27"/>
    <property type="match status" value="1"/>
</dbReference>
<dbReference type="PROSITE" id="PS50005">
    <property type="entry name" value="TPR"/>
    <property type="match status" value="3"/>
</dbReference>
<dbReference type="Proteomes" id="UP001268683">
    <property type="component" value="Chromosome"/>
</dbReference>
<feature type="repeat" description="TPR" evidence="1">
    <location>
        <begin position="911"/>
        <end position="944"/>
    </location>
</feature>
<feature type="repeat" description="TPR" evidence="1">
    <location>
        <begin position="499"/>
        <end position="532"/>
    </location>
</feature>
<dbReference type="PANTHER" id="PTHR12558:SF13">
    <property type="entry name" value="CELL DIVISION CYCLE PROTEIN 27 HOMOLOG"/>
    <property type="match status" value="1"/>
</dbReference>
<feature type="repeat" description="TPR" evidence="1">
    <location>
        <begin position="218"/>
        <end position="251"/>
    </location>
</feature>
<dbReference type="Pfam" id="PF13174">
    <property type="entry name" value="TPR_6"/>
    <property type="match status" value="1"/>
</dbReference>
<organism evidence="2 3">
    <name type="scientific">Temperatibacter marinus</name>
    <dbReference type="NCBI Taxonomy" id="1456591"/>
    <lineage>
        <taxon>Bacteria</taxon>
        <taxon>Pseudomonadati</taxon>
        <taxon>Pseudomonadota</taxon>
        <taxon>Alphaproteobacteria</taxon>
        <taxon>Kordiimonadales</taxon>
        <taxon>Temperatibacteraceae</taxon>
        <taxon>Temperatibacter</taxon>
    </lineage>
</organism>